<dbReference type="GO" id="GO:0016757">
    <property type="term" value="F:glycosyltransferase activity"/>
    <property type="evidence" value="ECO:0007669"/>
    <property type="project" value="UniProtKB-KW"/>
</dbReference>
<comment type="pathway">
    <text evidence="1">Cell wall biogenesis; cell wall polysaccharide biosynthesis.</text>
</comment>
<dbReference type="Proteomes" id="UP000289166">
    <property type="component" value="Unassembled WGS sequence"/>
</dbReference>
<dbReference type="SUPFAM" id="SSF53448">
    <property type="entry name" value="Nucleotide-diphospho-sugar transferases"/>
    <property type="match status" value="1"/>
</dbReference>
<dbReference type="EMBL" id="RLII01000001">
    <property type="protein sequence ID" value="RXE60374.1"/>
    <property type="molecule type" value="Genomic_DNA"/>
</dbReference>
<dbReference type="Pfam" id="PF02709">
    <property type="entry name" value="Glyco_transf_7C"/>
    <property type="match status" value="1"/>
</dbReference>
<evidence type="ECO:0000259" key="6">
    <source>
        <dbReference type="Pfam" id="PF02709"/>
    </source>
</evidence>
<dbReference type="Pfam" id="PF00535">
    <property type="entry name" value="Glycos_transf_2"/>
    <property type="match status" value="1"/>
</dbReference>
<organism evidence="7 8">
    <name type="scientific">Acetivibrio mesophilus</name>
    <dbReference type="NCBI Taxonomy" id="2487273"/>
    <lineage>
        <taxon>Bacteria</taxon>
        <taxon>Bacillati</taxon>
        <taxon>Bacillota</taxon>
        <taxon>Clostridia</taxon>
        <taxon>Eubacteriales</taxon>
        <taxon>Oscillospiraceae</taxon>
        <taxon>Acetivibrio</taxon>
    </lineage>
</organism>
<evidence type="ECO:0000256" key="4">
    <source>
        <dbReference type="ARBA" id="ARBA00022679"/>
    </source>
</evidence>
<keyword evidence="4 7" id="KW-0808">Transferase</keyword>
<dbReference type="InterPro" id="IPR001173">
    <property type="entry name" value="Glyco_trans_2-like"/>
</dbReference>
<feature type="domain" description="Galactosyltransferase C-terminal" evidence="6">
    <location>
        <begin position="169"/>
        <end position="228"/>
    </location>
</feature>
<evidence type="ECO:0000313" key="8">
    <source>
        <dbReference type="Proteomes" id="UP000289166"/>
    </source>
</evidence>
<dbReference type="PANTHER" id="PTHR43179">
    <property type="entry name" value="RHAMNOSYLTRANSFERASE WBBL"/>
    <property type="match status" value="1"/>
</dbReference>
<keyword evidence="8" id="KW-1185">Reference proteome</keyword>
<dbReference type="PANTHER" id="PTHR43179:SF12">
    <property type="entry name" value="GALACTOFURANOSYLTRANSFERASE GLFT2"/>
    <property type="match status" value="1"/>
</dbReference>
<protein>
    <submittedName>
        <fullName evidence="7">Glycosyltransferase</fullName>
    </submittedName>
</protein>
<evidence type="ECO:0000259" key="5">
    <source>
        <dbReference type="Pfam" id="PF00535"/>
    </source>
</evidence>
<name>A0A4Q0I7I4_9FIRM</name>
<proteinExistence type="inferred from homology"/>
<dbReference type="AlphaFoldDB" id="A0A4Q0I7I4"/>
<dbReference type="Gene3D" id="3.90.550.10">
    <property type="entry name" value="Spore Coat Polysaccharide Biosynthesis Protein SpsA, Chain A"/>
    <property type="match status" value="1"/>
</dbReference>
<comment type="similarity">
    <text evidence="2">Belongs to the glycosyltransferase 2 family.</text>
</comment>
<accession>A0A4Q0I7I4</accession>
<dbReference type="OrthoDB" id="396512at2"/>
<evidence type="ECO:0000256" key="3">
    <source>
        <dbReference type="ARBA" id="ARBA00022676"/>
    </source>
</evidence>
<evidence type="ECO:0000313" key="7">
    <source>
        <dbReference type="EMBL" id="RXE60374.1"/>
    </source>
</evidence>
<evidence type="ECO:0000256" key="2">
    <source>
        <dbReference type="ARBA" id="ARBA00006739"/>
    </source>
</evidence>
<dbReference type="InterPro" id="IPR029044">
    <property type="entry name" value="Nucleotide-diphossugar_trans"/>
</dbReference>
<sequence>MEYSVIVLYWNKYDEIKLILSALAVQNYPKIDYEVIIVDDGSAVKLNDLVSRYSKQMNIQYLRRPHCGNRSNNRNYGAKHAKGKNLIFLDGDILPGKDLISNFEKHRKDGQVSVGYRVYLNKYEPNQISEYIVQNHFEIIENLPGTLDGRKTPMRYFRETNQYYRGGWQILYSACFSIAKWQFDQVNGFDEQFGENWGNEDIELGYRLWKNGADIKMIEDICVYHLYHHVELAKREEDFQKNSKFLVEKHRNWMVELFTKEAEIWSNEYIRIQERIISKEAIINEIKNIEEVKKKISANTILFGIENIELIKCEQVSFAYVPETRLMDNKVVNMIGFRTDFQDHVFSCGIVSQKYKNINEGLFMVLCEEASRICRSVWIMDEEGELQRYVRFNRAVLINLSPYYHMFKTQYCLLHFAIAAKKMGYLVGINVDIDLFQEIEFDNVFLLNEDENKQWLSEARNHTLNFAGNKIPCFMDSINACSERSLSSRILWQEQSLISQKEHDEIRSSYPTVFQKRKEDFASWNVKKEFLPVGIDTEQLYQYQCKNRDSNKVFILLWADQTINKNTNLIEIAEIVKNIKNIHLKIVTYNIEEYAKDNFIYNDSFNQWINSNIYNVVTKKRGYMEKLRGIMAETDNITLIEGVYKESDYIRQISECDAYINLNSLEEINPLVLYSVALGKKPIIWNRDTYIDYFSANEMISIDMVKKIEVLDDIFLESPEHEQKPLRLELAKPDIIKLSDTLRTLLSHRSAIEIGEDFRKKFCAEFDWKSIVSRFETIINNKEKGKRV</sequence>
<keyword evidence="3" id="KW-0328">Glycosyltransferase</keyword>
<comment type="caution">
    <text evidence="7">The sequence shown here is derived from an EMBL/GenBank/DDBJ whole genome shotgun (WGS) entry which is preliminary data.</text>
</comment>
<dbReference type="RefSeq" id="WP_128705497.1">
    <property type="nucleotide sequence ID" value="NZ_RLII01000001.1"/>
</dbReference>
<reference evidence="8" key="1">
    <citation type="submission" date="2018-11" db="EMBL/GenBank/DDBJ databases">
        <title>Genome sequencing of a novel mesophilic and cellulolytic organism within the genus Hungateiclostridium.</title>
        <authorList>
            <person name="Rettenmaier R."/>
            <person name="Liebl W."/>
            <person name="Zverlov V."/>
        </authorList>
    </citation>
    <scope>NUCLEOTIDE SEQUENCE [LARGE SCALE GENOMIC DNA]</scope>
    <source>
        <strain evidence="8">N2K1</strain>
    </source>
</reference>
<dbReference type="InterPro" id="IPR027791">
    <property type="entry name" value="Galactosyl_T_C"/>
</dbReference>
<evidence type="ECO:0000256" key="1">
    <source>
        <dbReference type="ARBA" id="ARBA00004776"/>
    </source>
</evidence>
<gene>
    <name evidence="7" type="ORF">EFD62_00070</name>
</gene>
<feature type="domain" description="Glycosyltransferase 2-like" evidence="5">
    <location>
        <begin position="4"/>
        <end position="132"/>
    </location>
</feature>